<protein>
    <submittedName>
        <fullName evidence="1">Uncharacterized protein</fullName>
    </submittedName>
</protein>
<dbReference type="Proteomes" id="UP000745859">
    <property type="component" value="Unassembled WGS sequence"/>
</dbReference>
<evidence type="ECO:0000313" key="2">
    <source>
        <dbReference type="Proteomes" id="UP000745859"/>
    </source>
</evidence>
<reference evidence="1 2" key="1">
    <citation type="submission" date="2020-03" db="EMBL/GenBank/DDBJ databases">
        <title>Genomic Encyclopedia of Type Strains, Phase IV (KMG-IV): sequencing the most valuable type-strain genomes for metagenomic binning, comparative biology and taxonomic classification.</title>
        <authorList>
            <person name="Goeker M."/>
        </authorList>
    </citation>
    <scope>NUCLEOTIDE SEQUENCE [LARGE SCALE GENOMIC DNA]</scope>
    <source>
        <strain evidence="1 2">DSM 101599</strain>
    </source>
</reference>
<dbReference type="EMBL" id="JAASQL010000001">
    <property type="protein sequence ID" value="NIJ44704.1"/>
    <property type="molecule type" value="Genomic_DNA"/>
</dbReference>
<accession>A0ABX0U782</accession>
<evidence type="ECO:0000313" key="1">
    <source>
        <dbReference type="EMBL" id="NIJ44704.1"/>
    </source>
</evidence>
<proteinExistence type="predicted"/>
<name>A0ABX0U782_9FLAO</name>
<comment type="caution">
    <text evidence="1">The sequence shown here is derived from an EMBL/GenBank/DDBJ whole genome shotgun (WGS) entry which is preliminary data.</text>
</comment>
<keyword evidence="2" id="KW-1185">Reference proteome</keyword>
<sequence length="29" mass="3585">MVNTYPFKGVNMYNEYFFIDLLTKRIEHT</sequence>
<gene>
    <name evidence="1" type="ORF">FHR24_001143</name>
</gene>
<organism evidence="1 2">
    <name type="scientific">Wenyingzhuangia heitensis</name>
    <dbReference type="NCBI Taxonomy" id="1487859"/>
    <lineage>
        <taxon>Bacteria</taxon>
        <taxon>Pseudomonadati</taxon>
        <taxon>Bacteroidota</taxon>
        <taxon>Flavobacteriia</taxon>
        <taxon>Flavobacteriales</taxon>
        <taxon>Flavobacteriaceae</taxon>
        <taxon>Wenyingzhuangia</taxon>
    </lineage>
</organism>